<dbReference type="EMBL" id="CACRSL010000003">
    <property type="protein sequence ID" value="VYT15912.1"/>
    <property type="molecule type" value="Genomic_DNA"/>
</dbReference>
<dbReference type="AlphaFoldDB" id="A0A6N2UGL4"/>
<reference evidence="1" key="1">
    <citation type="submission" date="2019-11" db="EMBL/GenBank/DDBJ databases">
        <authorList>
            <person name="Feng L."/>
        </authorList>
    </citation>
    <scope>NUCLEOTIDE SEQUENCE</scope>
    <source>
        <strain evidence="1">AundefinedLFYP135</strain>
    </source>
</reference>
<evidence type="ECO:0000313" key="1">
    <source>
        <dbReference type="EMBL" id="VYT15912.1"/>
    </source>
</evidence>
<organism evidence="1">
    <name type="scientific">uncultured Anaerotruncus sp</name>
    <dbReference type="NCBI Taxonomy" id="905011"/>
    <lineage>
        <taxon>Bacteria</taxon>
        <taxon>Bacillati</taxon>
        <taxon>Bacillota</taxon>
        <taxon>Clostridia</taxon>
        <taxon>Eubacteriales</taxon>
        <taxon>Oscillospiraceae</taxon>
        <taxon>Anaerotruncus</taxon>
        <taxon>environmental samples</taxon>
    </lineage>
</organism>
<protein>
    <submittedName>
        <fullName evidence="1">Uncharacterized protein</fullName>
    </submittedName>
</protein>
<sequence length="109" mass="12319">MEQQCPKIEAALQHLLATVRPKLVYLYKHRISDQGETVGFKFCVVTQVADPVELERRLYLAVDCPVTFGLLVYTPEEWDVLCRCPGSFAHEILDRGELLFQQEGAGAPL</sequence>
<name>A0A6N2UGL4_9FIRM</name>
<accession>A0A6N2UGL4</accession>
<proteinExistence type="predicted"/>
<gene>
    <name evidence="1" type="ORF">AULFYP135_01882</name>
</gene>